<feature type="region of interest" description="Disordered" evidence="1">
    <location>
        <begin position="129"/>
        <end position="172"/>
    </location>
</feature>
<protein>
    <submittedName>
        <fullName evidence="2">Uncharacterized protein</fullName>
    </submittedName>
</protein>
<comment type="caution">
    <text evidence="2">The sequence shown here is derived from an EMBL/GenBank/DDBJ whole genome shotgun (WGS) entry which is preliminary data.</text>
</comment>
<evidence type="ECO:0000256" key="1">
    <source>
        <dbReference type="SAM" id="MobiDB-lite"/>
    </source>
</evidence>
<reference evidence="2 3" key="1">
    <citation type="submission" date="2018-04" db="EMBL/GenBank/DDBJ databases">
        <title>Genomic Encyclopedia of Archaeal and Bacterial Type Strains, Phase II (KMG-II): from individual species to whole genera.</title>
        <authorList>
            <person name="Goeker M."/>
        </authorList>
    </citation>
    <scope>NUCLEOTIDE SEQUENCE [LARGE SCALE GENOMIC DNA]</scope>
    <source>
        <strain evidence="2 3">DSM 29955</strain>
    </source>
</reference>
<proteinExistence type="predicted"/>
<organism evidence="2 3">
    <name type="scientific">Yoonia sediminilitoris</name>
    <dbReference type="NCBI Taxonomy" id="1286148"/>
    <lineage>
        <taxon>Bacteria</taxon>
        <taxon>Pseudomonadati</taxon>
        <taxon>Pseudomonadota</taxon>
        <taxon>Alphaproteobacteria</taxon>
        <taxon>Rhodobacterales</taxon>
        <taxon>Paracoccaceae</taxon>
        <taxon>Yoonia</taxon>
    </lineage>
</organism>
<evidence type="ECO:0000313" key="3">
    <source>
        <dbReference type="Proteomes" id="UP000244523"/>
    </source>
</evidence>
<sequence length="172" mass="19483">MLHRQPTLVARAANGPQPTFMIGAVAAGQLPQSRHFNSPQHVLSFYVCNPKKDNFCAGRKQIALGSVEDIRVSLYPEATSLKTSSCTIEVGRQPLLTLRAFSPTRRSFLRSQRALKYCRFCHLRQQRRPQSSASHGVTSSRKQSQAEWHWRHDTRKETENSHLHSTAGPHQN</sequence>
<dbReference type="EMBL" id="QBUD01000011">
    <property type="protein sequence ID" value="PUB12176.1"/>
    <property type="molecule type" value="Genomic_DNA"/>
</dbReference>
<accession>A0A2T6KBB8</accession>
<evidence type="ECO:0000313" key="2">
    <source>
        <dbReference type="EMBL" id="PUB12176.1"/>
    </source>
</evidence>
<name>A0A2T6KBB8_9RHOB</name>
<feature type="compositionally biased region" description="Basic and acidic residues" evidence="1">
    <location>
        <begin position="148"/>
        <end position="162"/>
    </location>
</feature>
<feature type="compositionally biased region" description="Polar residues" evidence="1">
    <location>
        <begin position="129"/>
        <end position="146"/>
    </location>
</feature>
<dbReference type="Proteomes" id="UP000244523">
    <property type="component" value="Unassembled WGS sequence"/>
</dbReference>
<dbReference type="AlphaFoldDB" id="A0A2T6KBB8"/>
<gene>
    <name evidence="2" type="ORF">C8N45_111153</name>
</gene>
<keyword evidence="3" id="KW-1185">Reference proteome</keyword>